<feature type="region of interest" description="Disordered" evidence="1">
    <location>
        <begin position="382"/>
        <end position="470"/>
    </location>
</feature>
<feature type="compositionally biased region" description="Polar residues" evidence="1">
    <location>
        <begin position="773"/>
        <end position="785"/>
    </location>
</feature>
<evidence type="ECO:0000313" key="3">
    <source>
        <dbReference type="Proteomes" id="UP001194468"/>
    </source>
</evidence>
<comment type="caution">
    <text evidence="2">The sequence shown here is derived from an EMBL/GenBank/DDBJ whole genome shotgun (WGS) entry which is preliminary data.</text>
</comment>
<evidence type="ECO:0000313" key="2">
    <source>
        <dbReference type="EMBL" id="KAF8450685.1"/>
    </source>
</evidence>
<proteinExistence type="predicted"/>
<feature type="compositionally biased region" description="Polar residues" evidence="1">
    <location>
        <begin position="440"/>
        <end position="456"/>
    </location>
</feature>
<feature type="region of interest" description="Disordered" evidence="1">
    <location>
        <begin position="606"/>
        <end position="714"/>
    </location>
</feature>
<evidence type="ECO:0000256" key="1">
    <source>
        <dbReference type="SAM" id="MobiDB-lite"/>
    </source>
</evidence>
<feature type="compositionally biased region" description="Low complexity" evidence="1">
    <location>
        <begin position="690"/>
        <end position="702"/>
    </location>
</feature>
<dbReference type="EMBL" id="WHUW01000002">
    <property type="protein sequence ID" value="KAF8450685.1"/>
    <property type="molecule type" value="Genomic_DNA"/>
</dbReference>
<feature type="compositionally biased region" description="Basic and acidic residues" evidence="1">
    <location>
        <begin position="346"/>
        <end position="357"/>
    </location>
</feature>
<feature type="region of interest" description="Disordered" evidence="1">
    <location>
        <begin position="757"/>
        <end position="805"/>
    </location>
</feature>
<gene>
    <name evidence="2" type="ORF">L210DRAFT_907217</name>
</gene>
<feature type="compositionally biased region" description="Polar residues" evidence="1">
    <location>
        <begin position="323"/>
        <end position="332"/>
    </location>
</feature>
<feature type="compositionally biased region" description="Low complexity" evidence="1">
    <location>
        <begin position="791"/>
        <end position="804"/>
    </location>
</feature>
<feature type="region of interest" description="Disordered" evidence="1">
    <location>
        <begin position="885"/>
        <end position="917"/>
    </location>
</feature>
<reference evidence="2" key="1">
    <citation type="submission" date="2019-10" db="EMBL/GenBank/DDBJ databases">
        <authorList>
            <consortium name="DOE Joint Genome Institute"/>
            <person name="Kuo A."/>
            <person name="Miyauchi S."/>
            <person name="Kiss E."/>
            <person name="Drula E."/>
            <person name="Kohler A."/>
            <person name="Sanchez-Garcia M."/>
            <person name="Andreopoulos B."/>
            <person name="Barry K.W."/>
            <person name="Bonito G."/>
            <person name="Buee M."/>
            <person name="Carver A."/>
            <person name="Chen C."/>
            <person name="Cichocki N."/>
            <person name="Clum A."/>
            <person name="Culley D."/>
            <person name="Crous P.W."/>
            <person name="Fauchery L."/>
            <person name="Girlanda M."/>
            <person name="Hayes R."/>
            <person name="Keri Z."/>
            <person name="LaButti K."/>
            <person name="Lipzen A."/>
            <person name="Lombard V."/>
            <person name="Magnuson J."/>
            <person name="Maillard F."/>
            <person name="Morin E."/>
            <person name="Murat C."/>
            <person name="Nolan M."/>
            <person name="Ohm R."/>
            <person name="Pangilinan J."/>
            <person name="Pereira M."/>
            <person name="Perotto S."/>
            <person name="Peter M."/>
            <person name="Riley R."/>
            <person name="Sitrit Y."/>
            <person name="Stielow B."/>
            <person name="Szollosi G."/>
            <person name="Zifcakova L."/>
            <person name="Stursova M."/>
            <person name="Spatafora J.W."/>
            <person name="Tedersoo L."/>
            <person name="Vaario L.-M."/>
            <person name="Yamada A."/>
            <person name="Yan M."/>
            <person name="Wang P."/>
            <person name="Xu J."/>
            <person name="Bruns T."/>
            <person name="Baldrian P."/>
            <person name="Vilgalys R."/>
            <person name="Henrissat B."/>
            <person name="Grigoriev I.V."/>
            <person name="Hibbett D."/>
            <person name="Nagy L.G."/>
            <person name="Martin F.M."/>
        </authorList>
    </citation>
    <scope>NUCLEOTIDE SEQUENCE</scope>
    <source>
        <strain evidence="2">BED1</strain>
    </source>
</reference>
<dbReference type="Gene3D" id="1.10.20.10">
    <property type="entry name" value="Histone, subunit A"/>
    <property type="match status" value="1"/>
</dbReference>
<feature type="compositionally biased region" description="Polar residues" evidence="1">
    <location>
        <begin position="890"/>
        <end position="911"/>
    </location>
</feature>
<reference evidence="2" key="2">
    <citation type="journal article" date="2020" name="Nat. Commun.">
        <title>Large-scale genome sequencing of mycorrhizal fungi provides insights into the early evolution of symbiotic traits.</title>
        <authorList>
            <person name="Miyauchi S."/>
            <person name="Kiss E."/>
            <person name="Kuo A."/>
            <person name="Drula E."/>
            <person name="Kohler A."/>
            <person name="Sanchez-Garcia M."/>
            <person name="Morin E."/>
            <person name="Andreopoulos B."/>
            <person name="Barry K.W."/>
            <person name="Bonito G."/>
            <person name="Buee M."/>
            <person name="Carver A."/>
            <person name="Chen C."/>
            <person name="Cichocki N."/>
            <person name="Clum A."/>
            <person name="Culley D."/>
            <person name="Crous P.W."/>
            <person name="Fauchery L."/>
            <person name="Girlanda M."/>
            <person name="Hayes R.D."/>
            <person name="Keri Z."/>
            <person name="LaButti K."/>
            <person name="Lipzen A."/>
            <person name="Lombard V."/>
            <person name="Magnuson J."/>
            <person name="Maillard F."/>
            <person name="Murat C."/>
            <person name="Nolan M."/>
            <person name="Ohm R.A."/>
            <person name="Pangilinan J."/>
            <person name="Pereira M.F."/>
            <person name="Perotto S."/>
            <person name="Peter M."/>
            <person name="Pfister S."/>
            <person name="Riley R."/>
            <person name="Sitrit Y."/>
            <person name="Stielow J.B."/>
            <person name="Szollosi G."/>
            <person name="Zifcakova L."/>
            <person name="Stursova M."/>
            <person name="Spatafora J.W."/>
            <person name="Tedersoo L."/>
            <person name="Vaario L.M."/>
            <person name="Yamada A."/>
            <person name="Yan M."/>
            <person name="Wang P."/>
            <person name="Xu J."/>
            <person name="Bruns T."/>
            <person name="Baldrian P."/>
            <person name="Vilgalys R."/>
            <person name="Dunand C."/>
            <person name="Henrissat B."/>
            <person name="Grigoriev I.V."/>
            <person name="Hibbett D."/>
            <person name="Nagy L.G."/>
            <person name="Martin F.M."/>
        </authorList>
    </citation>
    <scope>NUCLEOTIDE SEQUENCE</scope>
    <source>
        <strain evidence="2">BED1</strain>
    </source>
</reference>
<feature type="compositionally biased region" description="Polar residues" evidence="1">
    <location>
        <begin position="625"/>
        <end position="638"/>
    </location>
</feature>
<feature type="region of interest" description="Disordered" evidence="1">
    <location>
        <begin position="270"/>
        <end position="294"/>
    </location>
</feature>
<dbReference type="Proteomes" id="UP001194468">
    <property type="component" value="Unassembled WGS sequence"/>
</dbReference>
<dbReference type="InterPro" id="IPR009072">
    <property type="entry name" value="Histone-fold"/>
</dbReference>
<feature type="compositionally biased region" description="Polar residues" evidence="1">
    <location>
        <begin position="270"/>
        <end position="282"/>
    </location>
</feature>
<name>A0AAD4C6S0_BOLED</name>
<feature type="compositionally biased region" description="Polar residues" evidence="1">
    <location>
        <begin position="648"/>
        <end position="681"/>
    </location>
</feature>
<feature type="region of interest" description="Disordered" evidence="1">
    <location>
        <begin position="308"/>
        <end position="361"/>
    </location>
</feature>
<feature type="compositionally biased region" description="Low complexity" evidence="1">
    <location>
        <begin position="283"/>
        <end position="294"/>
    </location>
</feature>
<feature type="region of interest" description="Disordered" evidence="1">
    <location>
        <begin position="487"/>
        <end position="518"/>
    </location>
</feature>
<accession>A0AAD4C6S0</accession>
<keyword evidence="3" id="KW-1185">Reference proteome</keyword>
<sequence length="917" mass="98142">MPGSFGDHDSKRSVVHDDLPLSPCYISSRSADVILSDVRPTTLSADALNAINAFLDELLHTILSATRTLTTTQLRASLHRVLPTTLGKEAVLEAELELRAYWERTGGIPESGSSLAAVEDSAFNLSWTFELLRLKCEAYSTLSDTDENSDAEARLFQRMNVEGIPLPKQTLLAPTSLYLTAIIESICEHIVSNVGRVAARDSSRAIANGQDLFIALCEDSSIYGLFKNMAVYGQIEALSKVPKSRRSMSVAPENDGASFAVRRNGSIYQSRTRLSSESVNNAPTSTTHSSRPSSRAVKMLYNKVSQDFVNGSDPGHRKVDSFASANTKQSLASRGDRSPISPTFSEDTRSQEFDDMMRSGSTMKVSLTPDRLRTMEALNREKARANGRQKVPPATENSNGIGPSPSHPSPDQAMRTNGLTTTIVGSEDDRSVQKPPPTSRPRQLSAATTSGYTTPFLTRIRASSTTTDPSATASKLFLNKHTLSESNSAVTDQCPPSGPITRRKAPPHGLDINTSRPPRTRTIARSRESLNLEDIMTGSDDDGMGELKSLVSPKRLGQRGFSTGTKELIAFLAEGPPELTASGNHLSPLSTTPKKSGRLQKMISRITLASDTVKPPRKMTVGSGDPSSKSMTNLSPLANQPIPPRYPTSGSPSAASSEYGFTNQAATHPRQRAQSYIQKSLPSWDGKSVEGGASSPSVPSPGTEVPSLRTTTPVRSQRTLEADFSQHAQPIESPPLSTSFSPPAASVTILARDEATGTPSLAVQRPRSPSPPIASQSKSSKTASPLCQKVAPSPASQTPSPAASVLEHAREMRTMLEHATSAAECRILVDMFLARCKLSTDEANSYALTAPPPPRDSGADGLERTIVELFLGGGELDVHKISLDSHSAESAETPLNVTDAAPSTSSANRLADSSESR</sequence>
<organism evidence="2 3">
    <name type="scientific">Boletus edulis BED1</name>
    <dbReference type="NCBI Taxonomy" id="1328754"/>
    <lineage>
        <taxon>Eukaryota</taxon>
        <taxon>Fungi</taxon>
        <taxon>Dikarya</taxon>
        <taxon>Basidiomycota</taxon>
        <taxon>Agaricomycotina</taxon>
        <taxon>Agaricomycetes</taxon>
        <taxon>Agaricomycetidae</taxon>
        <taxon>Boletales</taxon>
        <taxon>Boletineae</taxon>
        <taxon>Boletaceae</taxon>
        <taxon>Boletoideae</taxon>
        <taxon>Boletus</taxon>
    </lineage>
</organism>
<dbReference type="AlphaFoldDB" id="A0AAD4C6S0"/>
<feature type="compositionally biased region" description="Polar residues" evidence="1">
    <location>
        <begin position="414"/>
        <end position="424"/>
    </location>
</feature>
<dbReference type="GO" id="GO:0046982">
    <property type="term" value="F:protein heterodimerization activity"/>
    <property type="evidence" value="ECO:0007669"/>
    <property type="project" value="InterPro"/>
</dbReference>
<protein>
    <submittedName>
        <fullName evidence="2">Uncharacterized protein</fullName>
    </submittedName>
</protein>